<sequence length="129" mass="14409">MQNLSGGEKTMSAVALLLAIYRVKPAPFIIFDEIDAALDNANINKIANHLLQLKSSMQIINISHHELLSSCADTIIGINISPRTNSTYVVHVKLGQYQKKTIISKCIKNTLKEKPQLLKARMENYSMVE</sequence>
<keyword evidence="3" id="KW-0498">Mitosis</keyword>
<dbReference type="PANTHER" id="PTHR18937">
    <property type="entry name" value="STRUCTURAL MAINTENANCE OF CHROMOSOMES SMC FAMILY MEMBER"/>
    <property type="match status" value="1"/>
</dbReference>
<evidence type="ECO:0000256" key="1">
    <source>
        <dbReference type="ARBA" id="ARBA00004123"/>
    </source>
</evidence>
<dbReference type="RefSeq" id="XP_011498324.1">
    <property type="nucleotide sequence ID" value="XM_011500022.1"/>
</dbReference>
<evidence type="ECO:0000313" key="7">
    <source>
        <dbReference type="Proteomes" id="UP000695007"/>
    </source>
</evidence>
<reference evidence="8" key="1">
    <citation type="submission" date="2025-08" db="UniProtKB">
        <authorList>
            <consortium name="RefSeq"/>
        </authorList>
    </citation>
    <scope>IDENTIFICATION</scope>
</reference>
<dbReference type="GO" id="GO:0003677">
    <property type="term" value="F:DNA binding"/>
    <property type="evidence" value="ECO:0007669"/>
    <property type="project" value="TreeGrafter"/>
</dbReference>
<dbReference type="GO" id="GO:0007062">
    <property type="term" value="P:sister chromatid cohesion"/>
    <property type="evidence" value="ECO:0007669"/>
    <property type="project" value="TreeGrafter"/>
</dbReference>
<dbReference type="GO" id="GO:0051301">
    <property type="term" value="P:cell division"/>
    <property type="evidence" value="ECO:0007669"/>
    <property type="project" value="UniProtKB-KW"/>
</dbReference>
<dbReference type="GeneID" id="105362562"/>
<accession>A0AAJ6YHT7</accession>
<keyword evidence="7" id="KW-1185">Reference proteome</keyword>
<evidence type="ECO:0000313" key="8">
    <source>
        <dbReference type="RefSeq" id="XP_011498324.1"/>
    </source>
</evidence>
<keyword evidence="2" id="KW-0132">Cell division</keyword>
<gene>
    <name evidence="8" type="primary">LOC105362562</name>
</gene>
<evidence type="ECO:0000256" key="2">
    <source>
        <dbReference type="ARBA" id="ARBA00022618"/>
    </source>
</evidence>
<dbReference type="Proteomes" id="UP000695007">
    <property type="component" value="Unplaced"/>
</dbReference>
<dbReference type="Gene3D" id="3.40.50.300">
    <property type="entry name" value="P-loop containing nucleotide triphosphate hydrolases"/>
    <property type="match status" value="1"/>
</dbReference>
<dbReference type="GO" id="GO:0008278">
    <property type="term" value="C:cohesin complex"/>
    <property type="evidence" value="ECO:0007669"/>
    <property type="project" value="TreeGrafter"/>
</dbReference>
<organism evidence="7 8">
    <name type="scientific">Ceratosolen solmsi marchali</name>
    <dbReference type="NCBI Taxonomy" id="326594"/>
    <lineage>
        <taxon>Eukaryota</taxon>
        <taxon>Metazoa</taxon>
        <taxon>Ecdysozoa</taxon>
        <taxon>Arthropoda</taxon>
        <taxon>Hexapoda</taxon>
        <taxon>Insecta</taxon>
        <taxon>Pterygota</taxon>
        <taxon>Neoptera</taxon>
        <taxon>Endopterygota</taxon>
        <taxon>Hymenoptera</taxon>
        <taxon>Apocrita</taxon>
        <taxon>Proctotrupomorpha</taxon>
        <taxon>Chalcidoidea</taxon>
        <taxon>Agaonidae</taxon>
        <taxon>Agaoninae</taxon>
        <taxon>Ceratosolen</taxon>
    </lineage>
</organism>
<proteinExistence type="predicted"/>
<name>A0AAJ6YHT7_9HYME</name>
<dbReference type="GO" id="GO:0005634">
    <property type="term" value="C:nucleus"/>
    <property type="evidence" value="ECO:0007669"/>
    <property type="project" value="UniProtKB-SubCell"/>
</dbReference>
<evidence type="ECO:0000256" key="4">
    <source>
        <dbReference type="ARBA" id="ARBA00023242"/>
    </source>
</evidence>
<dbReference type="AlphaFoldDB" id="A0AAJ6YHT7"/>
<dbReference type="PANTHER" id="PTHR18937:SF12">
    <property type="entry name" value="STRUCTURAL MAINTENANCE OF CHROMOSOMES PROTEIN"/>
    <property type="match status" value="1"/>
</dbReference>
<dbReference type="InterPro" id="IPR027417">
    <property type="entry name" value="P-loop_NTPase"/>
</dbReference>
<dbReference type="SUPFAM" id="SSF52540">
    <property type="entry name" value="P-loop containing nucleoside triphosphate hydrolases"/>
    <property type="match status" value="1"/>
</dbReference>
<keyword evidence="5" id="KW-0131">Cell cycle</keyword>
<evidence type="ECO:0000256" key="3">
    <source>
        <dbReference type="ARBA" id="ARBA00022776"/>
    </source>
</evidence>
<feature type="domain" description="RecF/RecN/SMC N-terminal" evidence="6">
    <location>
        <begin position="3"/>
        <end position="80"/>
    </location>
</feature>
<comment type="subcellular location">
    <subcellularLocation>
        <location evidence="1">Nucleus</location>
    </subcellularLocation>
</comment>
<keyword evidence="4" id="KW-0539">Nucleus</keyword>
<dbReference type="InterPro" id="IPR003395">
    <property type="entry name" value="RecF/RecN/SMC_N"/>
</dbReference>
<dbReference type="KEGG" id="csol:105362562"/>
<protein>
    <submittedName>
        <fullName evidence="8">Structural maintenance of chromosomes protein 1-like</fullName>
    </submittedName>
</protein>
<evidence type="ECO:0000259" key="6">
    <source>
        <dbReference type="Pfam" id="PF02463"/>
    </source>
</evidence>
<dbReference type="Pfam" id="PF02463">
    <property type="entry name" value="SMC_N"/>
    <property type="match status" value="1"/>
</dbReference>
<evidence type="ECO:0000256" key="5">
    <source>
        <dbReference type="ARBA" id="ARBA00023306"/>
    </source>
</evidence>